<evidence type="ECO:0000256" key="4">
    <source>
        <dbReference type="ARBA" id="ARBA00022960"/>
    </source>
</evidence>
<dbReference type="SUPFAM" id="SSF47090">
    <property type="entry name" value="PGBD-like"/>
    <property type="match status" value="1"/>
</dbReference>
<dbReference type="InterPro" id="IPR052905">
    <property type="entry name" value="LD-transpeptidase_YkuD-like"/>
</dbReference>
<feature type="active site" description="Nucleophile" evidence="7">
    <location>
        <position position="447"/>
    </location>
</feature>
<dbReference type="EMBL" id="PIUM01000001">
    <property type="protein sequence ID" value="PKU26541.1"/>
    <property type="molecule type" value="Genomic_DNA"/>
</dbReference>
<feature type="domain" description="L,D-TPase catalytic" evidence="9">
    <location>
        <begin position="294"/>
        <end position="484"/>
    </location>
</feature>
<dbReference type="Gene3D" id="1.10.101.10">
    <property type="entry name" value="PGBD-like superfamily/PGBD"/>
    <property type="match status" value="1"/>
</dbReference>
<evidence type="ECO:0000256" key="7">
    <source>
        <dbReference type="PROSITE-ProRule" id="PRU01373"/>
    </source>
</evidence>
<dbReference type="Pfam" id="PF01471">
    <property type="entry name" value="PG_binding_1"/>
    <property type="match status" value="1"/>
</dbReference>
<comment type="similarity">
    <text evidence="2">Belongs to the YkuD family.</text>
</comment>
<dbReference type="InterPro" id="IPR045380">
    <property type="entry name" value="LD_TPept_scaffold_dom"/>
</dbReference>
<keyword evidence="5 7" id="KW-0573">Peptidoglycan synthesis</keyword>
<keyword evidence="3" id="KW-0808">Transferase</keyword>
<reference evidence="11" key="1">
    <citation type="submission" date="2017-12" db="EMBL/GenBank/DDBJ databases">
        <title>Draft genome sequence of Telmatospirillum siberiense 26-4b1T, an acidotolerant peatland alphaproteobacterium potentially involved in sulfur cycling.</title>
        <authorList>
            <person name="Hausmann B."/>
            <person name="Pjevac P."/>
            <person name="Schreck K."/>
            <person name="Herbold C.W."/>
            <person name="Daims H."/>
            <person name="Wagner M."/>
            <person name="Pester M."/>
            <person name="Loy A."/>
        </authorList>
    </citation>
    <scope>NUCLEOTIDE SEQUENCE [LARGE SCALE GENOMIC DNA]</scope>
    <source>
        <strain evidence="11">26-4b1</strain>
    </source>
</reference>
<dbReference type="UniPathway" id="UPA00219"/>
<comment type="pathway">
    <text evidence="1 7">Cell wall biogenesis; peptidoglycan biosynthesis.</text>
</comment>
<name>A0A2N3Q1S4_9PROT</name>
<evidence type="ECO:0000313" key="10">
    <source>
        <dbReference type="EMBL" id="PKU26541.1"/>
    </source>
</evidence>
<evidence type="ECO:0000256" key="5">
    <source>
        <dbReference type="ARBA" id="ARBA00022984"/>
    </source>
</evidence>
<dbReference type="Gene3D" id="2.40.440.10">
    <property type="entry name" value="L,D-transpeptidase catalytic domain-like"/>
    <property type="match status" value="1"/>
</dbReference>
<keyword evidence="8" id="KW-0732">Signal</keyword>
<evidence type="ECO:0000313" key="11">
    <source>
        <dbReference type="Proteomes" id="UP000233293"/>
    </source>
</evidence>
<dbReference type="SUPFAM" id="SSF141523">
    <property type="entry name" value="L,D-transpeptidase catalytic domain-like"/>
    <property type="match status" value="1"/>
</dbReference>
<dbReference type="PROSITE" id="PS52029">
    <property type="entry name" value="LD_TPASE"/>
    <property type="match status" value="1"/>
</dbReference>
<evidence type="ECO:0000256" key="6">
    <source>
        <dbReference type="ARBA" id="ARBA00023316"/>
    </source>
</evidence>
<keyword evidence="6 7" id="KW-0961">Cell wall biogenesis/degradation</keyword>
<sequence length="552" mass="60592">MRAIVMAALLLASEGASAAPPVAPTDPAAQEIQKRLTGTAETTRIAGEEVDLGQLRAFYQPRGWRPAWNDTADKLIGTLSAADQEGLPTEGLHLTAIAQRRTAGGTPGLADQDMLITDALLRYANAMRGQRVDPTHIEDDWFLPTPPFDAQAFLQEHARDMATALRGLQPPYAGYQLLRQKLAELKAIAAAGDWPKVPAGPTIKPGDIDDRIPAIRARLMATGELPQGDRAQTLYDEQLLAAVQLFQRRHGLADEGALGRQTITAMNLSAAQLARQVAVNMERWRWLPQRLEDNHIVVNVPGAWLEVVDGGRAILSMRVVVGDPDHPTPAMHAQMTSLVLNPTWRVPASIATDEILPKLKKDPGYLIANDLELVSDAFPSGSPESQGVGISWQDRSSIPWPIRQRAGSDNALGRIKFNIPNNDDIYLHDTPNHKAFTRALRALSHGCVRLEKPDQLALYVLKDKDWSQERLDSEIGAGNTRTLTLGKRLPVWLLYWTNWVDAESVLQIRDDVYGRDQRLAAALARPLRSGSVLSSNATAIPKEVRCDGCRVP</sequence>
<dbReference type="InterPro" id="IPR036365">
    <property type="entry name" value="PGBD-like_sf"/>
</dbReference>
<accession>A0A2N3Q1S4</accession>
<dbReference type="GO" id="GO:0071555">
    <property type="term" value="P:cell wall organization"/>
    <property type="evidence" value="ECO:0007669"/>
    <property type="project" value="UniProtKB-UniRule"/>
</dbReference>
<keyword evidence="11" id="KW-1185">Reference proteome</keyword>
<dbReference type="GO" id="GO:0009252">
    <property type="term" value="P:peptidoglycan biosynthetic process"/>
    <property type="evidence" value="ECO:0007669"/>
    <property type="project" value="UniProtKB-UniPathway"/>
</dbReference>
<dbReference type="InterPro" id="IPR036366">
    <property type="entry name" value="PGBDSf"/>
</dbReference>
<keyword evidence="4 7" id="KW-0133">Cell shape</keyword>
<feature type="active site" description="Proton donor/acceptor" evidence="7">
    <location>
        <position position="428"/>
    </location>
</feature>
<dbReference type="InterPro" id="IPR038063">
    <property type="entry name" value="Transpep_catalytic_dom"/>
</dbReference>
<comment type="caution">
    <text evidence="10">The sequence shown here is derived from an EMBL/GenBank/DDBJ whole genome shotgun (WGS) entry which is preliminary data.</text>
</comment>
<protein>
    <submittedName>
        <fullName evidence="10">Murein L,D-transpeptidase</fullName>
    </submittedName>
</protein>
<dbReference type="GO" id="GO:0008360">
    <property type="term" value="P:regulation of cell shape"/>
    <property type="evidence" value="ECO:0007669"/>
    <property type="project" value="UniProtKB-UniRule"/>
</dbReference>
<evidence type="ECO:0000256" key="8">
    <source>
        <dbReference type="SAM" id="SignalP"/>
    </source>
</evidence>
<dbReference type="AlphaFoldDB" id="A0A2N3Q1S4"/>
<dbReference type="PANTHER" id="PTHR41533:SF2">
    <property type="entry name" value="BLR7131 PROTEIN"/>
    <property type="match status" value="1"/>
</dbReference>
<feature type="signal peptide" evidence="8">
    <location>
        <begin position="1"/>
        <end position="18"/>
    </location>
</feature>
<feature type="chain" id="PRO_5014820368" evidence="8">
    <location>
        <begin position="19"/>
        <end position="552"/>
    </location>
</feature>
<dbReference type="InterPro" id="IPR002477">
    <property type="entry name" value="Peptidoglycan-bd-like"/>
</dbReference>
<evidence type="ECO:0000256" key="2">
    <source>
        <dbReference type="ARBA" id="ARBA00005992"/>
    </source>
</evidence>
<proteinExistence type="inferred from homology"/>
<dbReference type="GO" id="GO:0004180">
    <property type="term" value="F:carboxypeptidase activity"/>
    <property type="evidence" value="ECO:0007669"/>
    <property type="project" value="UniProtKB-ARBA"/>
</dbReference>
<dbReference type="Proteomes" id="UP000233293">
    <property type="component" value="Unassembled WGS sequence"/>
</dbReference>
<gene>
    <name evidence="10" type="ORF">CWS72_01480</name>
</gene>
<evidence type="ECO:0000259" key="9">
    <source>
        <dbReference type="PROSITE" id="PS52029"/>
    </source>
</evidence>
<dbReference type="Pfam" id="PF03734">
    <property type="entry name" value="YkuD"/>
    <property type="match status" value="1"/>
</dbReference>
<dbReference type="PANTHER" id="PTHR41533">
    <property type="entry name" value="L,D-TRANSPEPTIDASE HI_1667-RELATED"/>
    <property type="match status" value="1"/>
</dbReference>
<dbReference type="CDD" id="cd16913">
    <property type="entry name" value="YkuD_like"/>
    <property type="match status" value="1"/>
</dbReference>
<dbReference type="Pfam" id="PF20142">
    <property type="entry name" value="Scaffold"/>
    <property type="match status" value="1"/>
</dbReference>
<evidence type="ECO:0000256" key="3">
    <source>
        <dbReference type="ARBA" id="ARBA00022679"/>
    </source>
</evidence>
<evidence type="ECO:0000256" key="1">
    <source>
        <dbReference type="ARBA" id="ARBA00004752"/>
    </source>
</evidence>
<dbReference type="GO" id="GO:0016740">
    <property type="term" value="F:transferase activity"/>
    <property type="evidence" value="ECO:0007669"/>
    <property type="project" value="UniProtKB-KW"/>
</dbReference>
<organism evidence="10 11">
    <name type="scientific">Telmatospirillum siberiense</name>
    <dbReference type="NCBI Taxonomy" id="382514"/>
    <lineage>
        <taxon>Bacteria</taxon>
        <taxon>Pseudomonadati</taxon>
        <taxon>Pseudomonadota</taxon>
        <taxon>Alphaproteobacteria</taxon>
        <taxon>Rhodospirillales</taxon>
        <taxon>Rhodospirillaceae</taxon>
        <taxon>Telmatospirillum</taxon>
    </lineage>
</organism>
<dbReference type="InterPro" id="IPR005490">
    <property type="entry name" value="LD_TPept_cat_dom"/>
</dbReference>